<evidence type="ECO:0000256" key="1">
    <source>
        <dbReference type="SAM" id="Phobius"/>
    </source>
</evidence>
<organism evidence="2 3">
    <name type="scientific">Rhodovibrio salinarum</name>
    <dbReference type="NCBI Taxonomy" id="1087"/>
    <lineage>
        <taxon>Bacteria</taxon>
        <taxon>Pseudomonadati</taxon>
        <taxon>Pseudomonadota</taxon>
        <taxon>Alphaproteobacteria</taxon>
        <taxon>Rhodospirillales</taxon>
        <taxon>Rhodovibrionaceae</taxon>
        <taxon>Rhodovibrio</taxon>
    </lineage>
</organism>
<dbReference type="RefSeq" id="WP_037256400.1">
    <property type="nucleotide sequence ID" value="NZ_NRRE01000026.1"/>
</dbReference>
<comment type="caution">
    <text evidence="2">The sequence shown here is derived from an EMBL/GenBank/DDBJ whole genome shotgun (WGS) entry which is preliminary data.</text>
</comment>
<keyword evidence="1" id="KW-0472">Membrane</keyword>
<keyword evidence="1" id="KW-1133">Transmembrane helix</keyword>
<sequence>MPVVEFYSVLLIALMGYLLPIGVAVFFKHRRMRPIVLVNIFAGWTVIGWFMALAMAFADQPAGHARPRAPEHPEDGTSE</sequence>
<keyword evidence="3" id="KW-1185">Reference proteome</keyword>
<feature type="transmembrane region" description="Helical" evidence="1">
    <location>
        <begin position="34"/>
        <end position="58"/>
    </location>
</feature>
<dbReference type="EMBL" id="NRRE01000026">
    <property type="protein sequence ID" value="MBK1697550.1"/>
    <property type="molecule type" value="Genomic_DNA"/>
</dbReference>
<gene>
    <name evidence="2" type="ORF">CKO21_09870</name>
</gene>
<proteinExistence type="predicted"/>
<dbReference type="AlphaFoldDB" id="A0A934QJ73"/>
<protein>
    <submittedName>
        <fullName evidence="2">Superinfection immunity protein</fullName>
    </submittedName>
</protein>
<evidence type="ECO:0000313" key="2">
    <source>
        <dbReference type="EMBL" id="MBK1697550.1"/>
    </source>
</evidence>
<accession>A0A934QJ73</accession>
<reference evidence="2" key="1">
    <citation type="submission" date="2017-08" db="EMBL/GenBank/DDBJ databases">
        <authorList>
            <person name="Imhoff J.F."/>
            <person name="Rahn T."/>
            <person name="Kuenzel S."/>
            <person name="Neulinger S.C."/>
        </authorList>
    </citation>
    <scope>NUCLEOTIDE SEQUENCE</scope>
    <source>
        <strain evidence="2">DSM 9154</strain>
    </source>
</reference>
<reference evidence="2" key="2">
    <citation type="journal article" date="2020" name="Microorganisms">
        <title>Osmotic Adaptation and Compatible Solute Biosynthesis of Phototrophic Bacteria as Revealed from Genome Analyses.</title>
        <authorList>
            <person name="Imhoff J.F."/>
            <person name="Rahn T."/>
            <person name="Kunzel S."/>
            <person name="Keller A."/>
            <person name="Neulinger S.C."/>
        </authorList>
    </citation>
    <scope>NUCLEOTIDE SEQUENCE</scope>
    <source>
        <strain evidence="2">DSM 9154</strain>
    </source>
</reference>
<evidence type="ECO:0000313" key="3">
    <source>
        <dbReference type="Proteomes" id="UP000778970"/>
    </source>
</evidence>
<name>A0A934QJ73_9PROT</name>
<dbReference type="InterPro" id="IPR016410">
    <property type="entry name" value="Phage_imm"/>
</dbReference>
<dbReference type="Proteomes" id="UP000778970">
    <property type="component" value="Unassembled WGS sequence"/>
</dbReference>
<keyword evidence="1" id="KW-0812">Transmembrane</keyword>
<dbReference type="Pfam" id="PF14373">
    <property type="entry name" value="Imm_superinfect"/>
    <property type="match status" value="1"/>
</dbReference>
<feature type="transmembrane region" description="Helical" evidence="1">
    <location>
        <begin position="6"/>
        <end position="27"/>
    </location>
</feature>